<dbReference type="SMART" id="SM01312">
    <property type="entry name" value="RTC4"/>
    <property type="match status" value="1"/>
</dbReference>
<protein>
    <recommendedName>
        <fullName evidence="5">Restriction of telomere capping protein 4</fullName>
    </recommendedName>
</protein>
<evidence type="ECO:0000313" key="10">
    <source>
        <dbReference type="EMBL" id="OJD12419.1"/>
    </source>
</evidence>
<feature type="compositionally biased region" description="Polar residues" evidence="8">
    <location>
        <begin position="37"/>
        <end position="46"/>
    </location>
</feature>
<comment type="caution">
    <text evidence="10">The sequence shown here is derived from an EMBL/GenBank/DDBJ whole genome shotgun (WGS) entry which is preliminary data.</text>
</comment>
<gene>
    <name evidence="10" type="ORF">AJ78_06983</name>
</gene>
<evidence type="ECO:0000256" key="8">
    <source>
        <dbReference type="SAM" id="MobiDB-lite"/>
    </source>
</evidence>
<evidence type="ECO:0000256" key="2">
    <source>
        <dbReference type="ARBA" id="ARBA00004123"/>
    </source>
</evidence>
<dbReference type="InterPro" id="IPR039024">
    <property type="entry name" value="RTC4"/>
</dbReference>
<evidence type="ECO:0000256" key="3">
    <source>
        <dbReference type="ARBA" id="ARBA00004496"/>
    </source>
</evidence>
<dbReference type="PANTHER" id="PTHR41391:SF1">
    <property type="entry name" value="RESTRICTION OF TELOMERE CAPPING PROTEIN 4"/>
    <property type="match status" value="1"/>
</dbReference>
<dbReference type="Proteomes" id="UP000182235">
    <property type="component" value="Unassembled WGS sequence"/>
</dbReference>
<dbReference type="InterPro" id="IPR028094">
    <property type="entry name" value="RTC4_C"/>
</dbReference>
<keyword evidence="6" id="KW-0963">Cytoplasm</keyword>
<organism evidence="10 11">
    <name type="scientific">Emergomyces pasteurianus Ep9510</name>
    <dbReference type="NCBI Taxonomy" id="1447872"/>
    <lineage>
        <taxon>Eukaryota</taxon>
        <taxon>Fungi</taxon>
        <taxon>Dikarya</taxon>
        <taxon>Ascomycota</taxon>
        <taxon>Pezizomycotina</taxon>
        <taxon>Eurotiomycetes</taxon>
        <taxon>Eurotiomycetidae</taxon>
        <taxon>Onygenales</taxon>
        <taxon>Ajellomycetaceae</taxon>
        <taxon>Emergomyces</taxon>
    </lineage>
</organism>
<keyword evidence="7" id="KW-0539">Nucleus</keyword>
<comment type="subcellular location">
    <subcellularLocation>
        <location evidence="3">Cytoplasm</location>
    </subcellularLocation>
    <subcellularLocation>
        <location evidence="2">Nucleus</location>
    </subcellularLocation>
</comment>
<dbReference type="PANTHER" id="PTHR41391">
    <property type="entry name" value="RESTRICTION OF TELOMERE CAPPING PROTEIN 4"/>
    <property type="match status" value="1"/>
</dbReference>
<dbReference type="STRING" id="1447872.A0A1J9PX15"/>
<reference evidence="10 11" key="1">
    <citation type="submission" date="2015-07" db="EMBL/GenBank/DDBJ databases">
        <title>Emmonsia species relationships and genome sequence.</title>
        <authorList>
            <consortium name="The Broad Institute Genomics Platform"/>
            <person name="Cuomo C.A."/>
            <person name="Munoz J.F."/>
            <person name="Imamovic A."/>
            <person name="Priest M.E."/>
            <person name="Young S."/>
            <person name="Clay O.K."/>
            <person name="McEwen J.G."/>
        </authorList>
    </citation>
    <scope>NUCLEOTIDE SEQUENCE [LARGE SCALE GENOMIC DNA]</scope>
    <source>
        <strain evidence="10 11">UAMH 9510</strain>
    </source>
</reference>
<evidence type="ECO:0000259" key="9">
    <source>
        <dbReference type="SMART" id="SM01312"/>
    </source>
</evidence>
<accession>A0A1J9PX15</accession>
<dbReference type="GO" id="GO:0005737">
    <property type="term" value="C:cytoplasm"/>
    <property type="evidence" value="ECO:0007669"/>
    <property type="project" value="UniProtKB-SubCell"/>
</dbReference>
<feature type="region of interest" description="Disordered" evidence="8">
    <location>
        <begin position="1"/>
        <end position="260"/>
    </location>
</feature>
<feature type="compositionally biased region" description="Polar residues" evidence="8">
    <location>
        <begin position="208"/>
        <end position="217"/>
    </location>
</feature>
<feature type="compositionally biased region" description="Polar residues" evidence="8">
    <location>
        <begin position="228"/>
        <end position="241"/>
    </location>
</feature>
<dbReference type="VEuPathDB" id="FungiDB:AJ78_06983"/>
<evidence type="ECO:0000256" key="4">
    <source>
        <dbReference type="ARBA" id="ARBA00009461"/>
    </source>
</evidence>
<feature type="compositionally biased region" description="Polar residues" evidence="8">
    <location>
        <begin position="1"/>
        <end position="19"/>
    </location>
</feature>
<keyword evidence="11" id="KW-1185">Reference proteome</keyword>
<evidence type="ECO:0000256" key="5">
    <source>
        <dbReference type="ARBA" id="ARBA00015162"/>
    </source>
</evidence>
<comment type="function">
    <text evidence="1">May be involved in a process influencing telomere capping.</text>
</comment>
<evidence type="ECO:0000256" key="7">
    <source>
        <dbReference type="ARBA" id="ARBA00023242"/>
    </source>
</evidence>
<evidence type="ECO:0000256" key="1">
    <source>
        <dbReference type="ARBA" id="ARBA00002738"/>
    </source>
</evidence>
<comment type="similarity">
    <text evidence="4">Belongs to the RTC4 family.</text>
</comment>
<feature type="domain" description="Restriction of telomere capping protein 4 C-terminal" evidence="9">
    <location>
        <begin position="359"/>
        <end position="481"/>
    </location>
</feature>
<proteinExistence type="inferred from homology"/>
<dbReference type="AlphaFoldDB" id="A0A1J9PX15"/>
<evidence type="ECO:0000313" key="11">
    <source>
        <dbReference type="Proteomes" id="UP000182235"/>
    </source>
</evidence>
<name>A0A1J9PX15_9EURO</name>
<sequence length="492" mass="54895">MIPQRPNSSYASNYQTRENYNGGAPLSRVGDRLITPKDSTPGSYASRSRMVRADPATDDEPLSSSDESEQLKSHSELSLSPEPRRKSYAWSSKEETGKPAQKGGIHDDIDAEEDKRVSKRRKKATDAPRKGERRSRRVKPSPSASPRETHGKPTLRRMASDDLFPLPTRPPKSKTLYGNSNIHVAPKKKQLKQFRVPPSTADDGDSAIHSSQVSSNGPKFKTPLSFPNELTSNSSFFTGTSRFEDDDGDGGDDSSLSPLSSVSSSISLYLSRAEKEHLDSAAPKPRVIVCPMCDQAVDPRFVDDLRSPKGLSYRKKAQFCRDHRIKAAQHEWAERRYPTIDWENLHKRMEKHYAELDQILTCKKPSFYRNVLESSRIGKQRGSLRLTVDGDGVEKISTGYYGPWGAKKMMDAIINHFAGKFKHLAPTDGLIKAAGVSGFVQSVMVPELTVLLVKEDMNIEDAAARQVMRDSREIGNLINEQPDDIIRQAAQR</sequence>
<dbReference type="GO" id="GO:0005634">
    <property type="term" value="C:nucleus"/>
    <property type="evidence" value="ECO:0007669"/>
    <property type="project" value="UniProtKB-SubCell"/>
</dbReference>
<dbReference type="EMBL" id="LGRN01000407">
    <property type="protein sequence ID" value="OJD12419.1"/>
    <property type="molecule type" value="Genomic_DNA"/>
</dbReference>
<dbReference type="Pfam" id="PF14474">
    <property type="entry name" value="RTC4"/>
    <property type="match status" value="1"/>
</dbReference>
<feature type="compositionally biased region" description="Basic and acidic residues" evidence="8">
    <location>
        <begin position="104"/>
        <end position="116"/>
    </location>
</feature>
<evidence type="ECO:0000256" key="6">
    <source>
        <dbReference type="ARBA" id="ARBA00022490"/>
    </source>
</evidence>
<dbReference type="OrthoDB" id="128308at2759"/>